<evidence type="ECO:0000313" key="7">
    <source>
        <dbReference type="EMBL" id="KAK6127302.1"/>
    </source>
</evidence>
<organism evidence="7 8">
    <name type="scientific">Rehmannia glutinosa</name>
    <name type="common">Chinese foxglove</name>
    <dbReference type="NCBI Taxonomy" id="99300"/>
    <lineage>
        <taxon>Eukaryota</taxon>
        <taxon>Viridiplantae</taxon>
        <taxon>Streptophyta</taxon>
        <taxon>Embryophyta</taxon>
        <taxon>Tracheophyta</taxon>
        <taxon>Spermatophyta</taxon>
        <taxon>Magnoliopsida</taxon>
        <taxon>eudicotyledons</taxon>
        <taxon>Gunneridae</taxon>
        <taxon>Pentapetalae</taxon>
        <taxon>asterids</taxon>
        <taxon>lamiids</taxon>
        <taxon>Lamiales</taxon>
        <taxon>Orobanchaceae</taxon>
        <taxon>Rehmannieae</taxon>
        <taxon>Rehmannia</taxon>
    </lineage>
</organism>
<evidence type="ECO:0000256" key="3">
    <source>
        <dbReference type="ARBA" id="ARBA00022771"/>
    </source>
</evidence>
<dbReference type="Proteomes" id="UP001318860">
    <property type="component" value="Unassembled WGS sequence"/>
</dbReference>
<feature type="domain" description="C3H1-type" evidence="6">
    <location>
        <begin position="276"/>
        <end position="303"/>
    </location>
</feature>
<dbReference type="PROSITE" id="PS50103">
    <property type="entry name" value="ZF_C3H1"/>
    <property type="match status" value="3"/>
</dbReference>
<evidence type="ECO:0000256" key="2">
    <source>
        <dbReference type="ARBA" id="ARBA00022737"/>
    </source>
</evidence>
<dbReference type="EMBL" id="JABTTQ020001893">
    <property type="protein sequence ID" value="KAK6127302.1"/>
    <property type="molecule type" value="Genomic_DNA"/>
</dbReference>
<evidence type="ECO:0000256" key="5">
    <source>
        <dbReference type="PROSITE-ProRule" id="PRU00723"/>
    </source>
</evidence>
<dbReference type="InterPro" id="IPR041367">
    <property type="entry name" value="Znf-CCCH_4"/>
</dbReference>
<dbReference type="Pfam" id="PF00642">
    <property type="entry name" value="zf-CCCH"/>
    <property type="match status" value="1"/>
</dbReference>
<name>A0ABR0UYS1_REHGL</name>
<keyword evidence="2" id="KW-0677">Repeat</keyword>
<evidence type="ECO:0000259" key="6">
    <source>
        <dbReference type="PROSITE" id="PS50103"/>
    </source>
</evidence>
<sequence>MRNLLIRTFSRGPNDHPLLEVAEVLALREALLLGKQLNFSLLEIFEMRRPSFSRLMAKHNFLLHVMPFMRMFSHAKSFLPCAALLSDKMSFPDPTPPHPFISSPFAGGDSGGFWPSFWMTNEQQQQQQPDLIINPPNNPGNKGTSHIFYKTRMCAKFIEGTCRNGEHCTFAHGAKDLREPPPNWQDLIREKDRGSGVSSNWGDDQRMIHRMKICKKYYNGEECPYGDKCNFLHERPSPPMKKFKVDVVEERESSAISIGVTGDARGSGSDFDQKVFWKTKLCSKWEMGHCPFGERCHYAHGQSAPANIAVVAPLNVDGENKKISKWKVTKKINRIYADWLDDMTPPYCSPNEEKI</sequence>
<protein>
    <recommendedName>
        <fullName evidence="6">C3H1-type domain-containing protein</fullName>
    </recommendedName>
</protein>
<evidence type="ECO:0000256" key="1">
    <source>
        <dbReference type="ARBA" id="ARBA00022723"/>
    </source>
</evidence>
<keyword evidence="4 5" id="KW-0862">Zinc</keyword>
<evidence type="ECO:0000313" key="8">
    <source>
        <dbReference type="Proteomes" id="UP001318860"/>
    </source>
</evidence>
<feature type="zinc finger region" description="C3H1-type" evidence="5">
    <location>
        <begin position="148"/>
        <end position="175"/>
    </location>
</feature>
<gene>
    <name evidence="7" type="ORF">DH2020_038965</name>
</gene>
<feature type="domain" description="C3H1-type" evidence="6">
    <location>
        <begin position="148"/>
        <end position="175"/>
    </location>
</feature>
<dbReference type="InterPro" id="IPR045877">
    <property type="entry name" value="ZFP36-like"/>
</dbReference>
<keyword evidence="3 5" id="KW-0863">Zinc-finger</keyword>
<reference evidence="7 8" key="1">
    <citation type="journal article" date="2021" name="Comput. Struct. Biotechnol. J.">
        <title>De novo genome assembly of the potent medicinal plant Rehmannia glutinosa using nanopore technology.</title>
        <authorList>
            <person name="Ma L."/>
            <person name="Dong C."/>
            <person name="Song C."/>
            <person name="Wang X."/>
            <person name="Zheng X."/>
            <person name="Niu Y."/>
            <person name="Chen S."/>
            <person name="Feng W."/>
        </authorList>
    </citation>
    <scope>NUCLEOTIDE SEQUENCE [LARGE SCALE GENOMIC DNA]</scope>
    <source>
        <strain evidence="7">DH-2019</strain>
    </source>
</reference>
<proteinExistence type="predicted"/>
<accession>A0ABR0UYS1</accession>
<keyword evidence="8" id="KW-1185">Reference proteome</keyword>
<dbReference type="SMART" id="SM00356">
    <property type="entry name" value="ZnF_C3H1"/>
    <property type="match status" value="3"/>
</dbReference>
<feature type="zinc finger region" description="C3H1-type" evidence="5">
    <location>
        <begin position="276"/>
        <end position="303"/>
    </location>
</feature>
<feature type="zinc finger region" description="C3H1-type" evidence="5">
    <location>
        <begin position="208"/>
        <end position="236"/>
    </location>
</feature>
<dbReference type="PANTHER" id="PTHR12547:SF121">
    <property type="entry name" value="ZINC FINGER CCCH DOMAIN-CONTAINING PROTEIN 39"/>
    <property type="match status" value="1"/>
</dbReference>
<dbReference type="SUPFAM" id="SSF90229">
    <property type="entry name" value="CCCH zinc finger"/>
    <property type="match status" value="3"/>
</dbReference>
<comment type="caution">
    <text evidence="7">The sequence shown here is derived from an EMBL/GenBank/DDBJ whole genome shotgun (WGS) entry which is preliminary data.</text>
</comment>
<dbReference type="Pfam" id="PF18044">
    <property type="entry name" value="zf-CCCH_4"/>
    <property type="match status" value="1"/>
</dbReference>
<dbReference type="InterPro" id="IPR036855">
    <property type="entry name" value="Znf_CCCH_sf"/>
</dbReference>
<keyword evidence="1 5" id="KW-0479">Metal-binding</keyword>
<dbReference type="Gene3D" id="4.10.1000.10">
    <property type="entry name" value="Zinc finger, CCCH-type"/>
    <property type="match status" value="3"/>
</dbReference>
<dbReference type="InterPro" id="IPR000571">
    <property type="entry name" value="Znf_CCCH"/>
</dbReference>
<dbReference type="Pfam" id="PF25427">
    <property type="entry name" value="zf-CCCH_UNK"/>
    <property type="match status" value="1"/>
</dbReference>
<evidence type="ECO:0000256" key="4">
    <source>
        <dbReference type="ARBA" id="ARBA00022833"/>
    </source>
</evidence>
<dbReference type="PANTHER" id="PTHR12547">
    <property type="entry name" value="CCCH ZINC FINGER/TIS11-RELATED"/>
    <property type="match status" value="1"/>
</dbReference>
<feature type="domain" description="C3H1-type" evidence="6">
    <location>
        <begin position="208"/>
        <end position="236"/>
    </location>
</feature>